<accession>A0A7C4AR61</accession>
<dbReference type="InterPro" id="IPR023606">
    <property type="entry name" value="CoA-Trfase_III_dom_1_sf"/>
</dbReference>
<comment type="caution">
    <text evidence="2">The sequence shown here is derived from an EMBL/GenBank/DDBJ whole genome shotgun (WGS) entry which is preliminary data.</text>
</comment>
<evidence type="ECO:0000256" key="1">
    <source>
        <dbReference type="ARBA" id="ARBA00022679"/>
    </source>
</evidence>
<dbReference type="AlphaFoldDB" id="A0A7C4AR61"/>
<reference evidence="2" key="1">
    <citation type="journal article" date="2020" name="mSystems">
        <title>Genome- and Community-Level Interaction Insights into Carbon Utilization and Element Cycling Functions of Hydrothermarchaeota in Hydrothermal Sediment.</title>
        <authorList>
            <person name="Zhou Z."/>
            <person name="Liu Y."/>
            <person name="Xu W."/>
            <person name="Pan J."/>
            <person name="Luo Z.H."/>
            <person name="Li M."/>
        </authorList>
    </citation>
    <scope>NUCLEOTIDE SEQUENCE [LARGE SCALE GENOMIC DNA]</scope>
    <source>
        <strain evidence="2">SpSt-769</strain>
    </source>
</reference>
<protein>
    <submittedName>
        <fullName evidence="2">CoA transferase</fullName>
    </submittedName>
</protein>
<dbReference type="Pfam" id="PF02515">
    <property type="entry name" value="CoA_transf_3"/>
    <property type="match status" value="1"/>
</dbReference>
<dbReference type="InterPro" id="IPR003673">
    <property type="entry name" value="CoA-Trfase_fam_III"/>
</dbReference>
<keyword evidence="1 2" id="KW-0808">Transferase</keyword>
<name>A0A7C4AR61_9BACT</name>
<dbReference type="PANTHER" id="PTHR48207">
    <property type="entry name" value="SUCCINATE--HYDROXYMETHYLGLUTARATE COA-TRANSFERASE"/>
    <property type="match status" value="1"/>
</dbReference>
<sequence>MNLFKKLTVLSLEQATVLPYLTYRLAMDGCRVIRLEHPVFGDPNRLVGDPFLPGEERMNSYFMAINAGKEAITLNLGEAKGRDLLLELIRRLQVDIFATNQLPKNYTKLGIDYETLRAVKNDIIWLGITGFGPTSNEAAYDPILQARGGLMELTGEAGGTPQVTGIPLPDMGTSEHAYGQLMKALFVRATTGQGSRLDLSMFESTTSWLTVPITMTASFGKKISRRGNTHEFFAPVSVYPTSDGYVYLAVGNDKQFGAFSSLPQFAHLAKEEYKKNAGRIADVKRLNDEISKVTKTISTDELLGMMRQIGVAASKIQTIPEVVQDPLVADKLLHAVDAKTGFKLTLAPAPVATEFLKENKQTLSFPPRFGEHNEKVLCGELGISAEEFAALKTSGII</sequence>
<dbReference type="PANTHER" id="PTHR48207:SF3">
    <property type="entry name" value="SUCCINATE--HYDROXYMETHYLGLUTARATE COA-TRANSFERASE"/>
    <property type="match status" value="1"/>
</dbReference>
<evidence type="ECO:0000313" key="2">
    <source>
        <dbReference type="EMBL" id="HGH60367.1"/>
    </source>
</evidence>
<dbReference type="Gene3D" id="3.30.1540.10">
    <property type="entry name" value="formyl-coa transferase, domain 3"/>
    <property type="match status" value="1"/>
</dbReference>
<dbReference type="Gene3D" id="3.40.50.10540">
    <property type="entry name" value="Crotonobetainyl-coa:carnitine coa-transferase, domain 1"/>
    <property type="match status" value="1"/>
</dbReference>
<organism evidence="2">
    <name type="scientific">Desulfomonile tiedjei</name>
    <dbReference type="NCBI Taxonomy" id="2358"/>
    <lineage>
        <taxon>Bacteria</taxon>
        <taxon>Pseudomonadati</taxon>
        <taxon>Thermodesulfobacteriota</taxon>
        <taxon>Desulfomonilia</taxon>
        <taxon>Desulfomonilales</taxon>
        <taxon>Desulfomonilaceae</taxon>
        <taxon>Desulfomonile</taxon>
    </lineage>
</organism>
<dbReference type="GO" id="GO:0008410">
    <property type="term" value="F:CoA-transferase activity"/>
    <property type="evidence" value="ECO:0007669"/>
    <property type="project" value="TreeGrafter"/>
</dbReference>
<dbReference type="InterPro" id="IPR044855">
    <property type="entry name" value="CoA-Trfase_III_dom3_sf"/>
</dbReference>
<gene>
    <name evidence="2" type="ORF">ENV54_03595</name>
</gene>
<dbReference type="InterPro" id="IPR050483">
    <property type="entry name" value="CoA-transferase_III_domain"/>
</dbReference>
<dbReference type="SUPFAM" id="SSF89796">
    <property type="entry name" value="CoA-transferase family III (CaiB/BaiF)"/>
    <property type="match status" value="1"/>
</dbReference>
<dbReference type="EMBL" id="DTGT01000113">
    <property type="protein sequence ID" value="HGH60367.1"/>
    <property type="molecule type" value="Genomic_DNA"/>
</dbReference>
<proteinExistence type="predicted"/>